<dbReference type="AlphaFoldDB" id="A0A6H5H364"/>
<accession>A0A6H5H364</accession>
<protein>
    <submittedName>
        <fullName evidence="1">Uncharacterized protein</fullName>
    </submittedName>
</protein>
<keyword evidence="2" id="KW-1185">Reference proteome</keyword>
<gene>
    <name evidence="1" type="ORF">NTEN_LOCUS15257</name>
</gene>
<evidence type="ECO:0000313" key="2">
    <source>
        <dbReference type="Proteomes" id="UP000479000"/>
    </source>
</evidence>
<sequence length="228" mass="25968">MTNGGGRTDEFLLPYLRSKWTFWNRPKIEDQNGASEKTFSYTHLLEHDCLLLQAMLRQLFVRFPSAAWGETDTFGLKTDTFVHNLIIHVIPGVRDYLICSDFECSGQILDIGLQSYTYSSMQVHSQLLQCNHIVTIMNQLKIKLPSSIKQEKQNPGLLVGFSPGNRGCPGSALPPSWRGSVLDRSCQLLYSKIQSPLFVAAREQKIQRKICQFERRPAVRIANLPRQI</sequence>
<name>A0A6H5H364_9HEMI</name>
<reference evidence="1 2" key="1">
    <citation type="submission" date="2020-02" db="EMBL/GenBank/DDBJ databases">
        <authorList>
            <person name="Ferguson B K."/>
        </authorList>
    </citation>
    <scope>NUCLEOTIDE SEQUENCE [LARGE SCALE GENOMIC DNA]</scope>
</reference>
<evidence type="ECO:0000313" key="1">
    <source>
        <dbReference type="EMBL" id="CAB0010208.1"/>
    </source>
</evidence>
<organism evidence="1 2">
    <name type="scientific">Nesidiocoris tenuis</name>
    <dbReference type="NCBI Taxonomy" id="355587"/>
    <lineage>
        <taxon>Eukaryota</taxon>
        <taxon>Metazoa</taxon>
        <taxon>Ecdysozoa</taxon>
        <taxon>Arthropoda</taxon>
        <taxon>Hexapoda</taxon>
        <taxon>Insecta</taxon>
        <taxon>Pterygota</taxon>
        <taxon>Neoptera</taxon>
        <taxon>Paraneoptera</taxon>
        <taxon>Hemiptera</taxon>
        <taxon>Heteroptera</taxon>
        <taxon>Panheteroptera</taxon>
        <taxon>Cimicomorpha</taxon>
        <taxon>Miridae</taxon>
        <taxon>Dicyphina</taxon>
        <taxon>Nesidiocoris</taxon>
    </lineage>
</organism>
<dbReference type="EMBL" id="CADCXU010022885">
    <property type="protein sequence ID" value="CAB0010208.1"/>
    <property type="molecule type" value="Genomic_DNA"/>
</dbReference>
<dbReference type="Proteomes" id="UP000479000">
    <property type="component" value="Unassembled WGS sequence"/>
</dbReference>
<proteinExistence type="predicted"/>